<dbReference type="InterPro" id="IPR029370">
    <property type="entry name" value="TMEM117"/>
</dbReference>
<keyword evidence="2" id="KW-1133">Transmembrane helix</keyword>
<feature type="transmembrane region" description="Helical" evidence="2">
    <location>
        <begin position="252"/>
        <end position="270"/>
    </location>
</feature>
<feature type="region of interest" description="Disordered" evidence="1">
    <location>
        <begin position="197"/>
        <end position="227"/>
    </location>
</feature>
<keyword evidence="2" id="KW-0472">Membrane</keyword>
<dbReference type="PANTHER" id="PTHR31226:SF1">
    <property type="entry name" value="TRANSMEMBRANE PROTEIN 117"/>
    <property type="match status" value="1"/>
</dbReference>
<evidence type="ECO:0000256" key="1">
    <source>
        <dbReference type="SAM" id="MobiDB-lite"/>
    </source>
</evidence>
<dbReference type="Pfam" id="PF15113">
    <property type="entry name" value="TMEM117"/>
    <property type="match status" value="1"/>
</dbReference>
<organism evidence="3 4">
    <name type="scientific">Homarus americanus</name>
    <name type="common">American lobster</name>
    <dbReference type="NCBI Taxonomy" id="6706"/>
    <lineage>
        <taxon>Eukaryota</taxon>
        <taxon>Metazoa</taxon>
        <taxon>Ecdysozoa</taxon>
        <taxon>Arthropoda</taxon>
        <taxon>Crustacea</taxon>
        <taxon>Multicrustacea</taxon>
        <taxon>Malacostraca</taxon>
        <taxon>Eumalacostraca</taxon>
        <taxon>Eucarida</taxon>
        <taxon>Decapoda</taxon>
        <taxon>Pleocyemata</taxon>
        <taxon>Astacidea</taxon>
        <taxon>Nephropoidea</taxon>
        <taxon>Nephropidae</taxon>
        <taxon>Homarus</taxon>
    </lineage>
</organism>
<feature type="compositionally biased region" description="Polar residues" evidence="1">
    <location>
        <begin position="50"/>
        <end position="59"/>
    </location>
</feature>
<dbReference type="Proteomes" id="UP000747542">
    <property type="component" value="Unassembled WGS sequence"/>
</dbReference>
<name>A0A8J5J9P8_HOMAM</name>
<keyword evidence="4" id="KW-1185">Reference proteome</keyword>
<evidence type="ECO:0000313" key="3">
    <source>
        <dbReference type="EMBL" id="KAG7154937.1"/>
    </source>
</evidence>
<dbReference type="EMBL" id="JAHLQT010043253">
    <property type="protein sequence ID" value="KAG7154937.1"/>
    <property type="molecule type" value="Genomic_DNA"/>
</dbReference>
<dbReference type="GO" id="GO:0070059">
    <property type="term" value="P:intrinsic apoptotic signaling pathway in response to endoplasmic reticulum stress"/>
    <property type="evidence" value="ECO:0007669"/>
    <property type="project" value="TreeGrafter"/>
</dbReference>
<reference evidence="3" key="1">
    <citation type="journal article" date="2021" name="Sci. Adv.">
        <title>The American lobster genome reveals insights on longevity, neural, and immune adaptations.</title>
        <authorList>
            <person name="Polinski J.M."/>
            <person name="Zimin A.V."/>
            <person name="Clark K.F."/>
            <person name="Kohn A.B."/>
            <person name="Sadowski N."/>
            <person name="Timp W."/>
            <person name="Ptitsyn A."/>
            <person name="Khanna P."/>
            <person name="Romanova D.Y."/>
            <person name="Williams P."/>
            <person name="Greenwood S.J."/>
            <person name="Moroz L.L."/>
            <person name="Walt D.R."/>
            <person name="Bodnar A.G."/>
        </authorList>
    </citation>
    <scope>NUCLEOTIDE SEQUENCE</scope>
    <source>
        <strain evidence="3">GMGI-L3</strain>
    </source>
</reference>
<dbReference type="PANTHER" id="PTHR31226">
    <property type="entry name" value="TRANSMEMBRANE PROTEIN 117"/>
    <property type="match status" value="1"/>
</dbReference>
<protein>
    <submittedName>
        <fullName evidence="3">Transmembrane protein 117-like</fullName>
    </submittedName>
</protein>
<feature type="region of interest" description="Disordered" evidence="1">
    <location>
        <begin position="96"/>
        <end position="131"/>
    </location>
</feature>
<feature type="region of interest" description="Disordered" evidence="1">
    <location>
        <begin position="31"/>
        <end position="59"/>
    </location>
</feature>
<gene>
    <name evidence="3" type="primary">Tmem117-L</name>
    <name evidence="3" type="ORF">Hamer_G021947</name>
</gene>
<dbReference type="AlphaFoldDB" id="A0A8J5J9P8"/>
<proteinExistence type="predicted"/>
<evidence type="ECO:0000256" key="2">
    <source>
        <dbReference type="SAM" id="Phobius"/>
    </source>
</evidence>
<evidence type="ECO:0000313" key="4">
    <source>
        <dbReference type="Proteomes" id="UP000747542"/>
    </source>
</evidence>
<comment type="caution">
    <text evidence="3">The sequence shown here is derived from an EMBL/GenBank/DDBJ whole genome shotgun (WGS) entry which is preliminary data.</text>
</comment>
<keyword evidence="2 3" id="KW-0812">Transmembrane</keyword>
<accession>A0A8J5J9P8</accession>
<sequence length="294" mass="32116">MHGGQPDTPYGGTLQLEQLERLINSLEARRAASCDLSDGSPTPASPRALTPNSVPTRNSNFWREVSPQLSYIDGGSSGGASYGRSVSWNLAELSSADPVPRSPYPDHRSSADSLKPPRSQDPTPPLPALNPITKFASDTLCSPSHPTVAHSVVQVEKGDIKTKIQKRLSFGDTLDLHTNIYTPAEECPGGMAASLEAAGGTANGSSTSLERRWTEEDLGGGPPLVRRKSLDTQSQYSYYMDKDLRYYFQHPWLRLIIAYLVIFCNFLLFAEDPVSHSHAGKYLHLFSCINTPLL</sequence>